<feature type="compositionally biased region" description="Polar residues" evidence="1">
    <location>
        <begin position="397"/>
        <end position="409"/>
    </location>
</feature>
<feature type="compositionally biased region" description="Polar residues" evidence="1">
    <location>
        <begin position="59"/>
        <end position="73"/>
    </location>
</feature>
<feature type="region of interest" description="Disordered" evidence="1">
    <location>
        <begin position="229"/>
        <end position="303"/>
    </location>
</feature>
<feature type="region of interest" description="Disordered" evidence="1">
    <location>
        <begin position="158"/>
        <end position="188"/>
    </location>
</feature>
<protein>
    <submittedName>
        <fullName evidence="3">BA75_02714T0</fullName>
    </submittedName>
</protein>
<dbReference type="Proteomes" id="UP000094565">
    <property type="component" value="Chromosome 2"/>
</dbReference>
<feature type="compositionally biased region" description="Low complexity" evidence="1">
    <location>
        <begin position="176"/>
        <end position="188"/>
    </location>
</feature>
<feature type="transmembrane region" description="Helical" evidence="2">
    <location>
        <begin position="6"/>
        <end position="29"/>
    </location>
</feature>
<keyword evidence="2" id="KW-0812">Transmembrane</keyword>
<keyword evidence="4" id="KW-1185">Reference proteome</keyword>
<evidence type="ECO:0000256" key="1">
    <source>
        <dbReference type="SAM" id="MobiDB-lite"/>
    </source>
</evidence>
<proteinExistence type="predicted"/>
<feature type="region of interest" description="Disordered" evidence="1">
    <location>
        <begin position="47"/>
        <end position="110"/>
    </location>
</feature>
<feature type="compositionally biased region" description="Basic and acidic residues" evidence="1">
    <location>
        <begin position="74"/>
        <end position="87"/>
    </location>
</feature>
<reference evidence="3 4" key="1">
    <citation type="submission" date="2016-02" db="EMBL/GenBank/DDBJ databases">
        <title>Comparative genomic and transcriptomic foundation for Pichia pastoris.</title>
        <authorList>
            <person name="Love K.R."/>
            <person name="Shah K.A."/>
            <person name="Whittaker C.A."/>
            <person name="Wu J."/>
            <person name="Bartlett M.C."/>
            <person name="Ma D."/>
            <person name="Leeson R.L."/>
            <person name="Priest M."/>
            <person name="Young S.K."/>
            <person name="Love J.C."/>
        </authorList>
    </citation>
    <scope>NUCLEOTIDE SEQUENCE [LARGE SCALE GENOMIC DNA]</scope>
    <source>
        <strain evidence="3 4">ATCC 28485</strain>
    </source>
</reference>
<evidence type="ECO:0000313" key="4">
    <source>
        <dbReference type="Proteomes" id="UP000094565"/>
    </source>
</evidence>
<sequence length="447" mass="49378">MVNTTGLAVGLAVGVPCLMAVVVCVALSIRASRKFKEEVKDEIDVDHDDVSFYGAPTDSPENSQAKETGNPVDSKTRLDETQYRRPDFLPSSRTNSEFSGLEQDHSRARSGNNYLDYYDTVVPMLPPNVNPESVSVKSSEKTESGLSFLKHGRLHSHSNEKLIGPNGISPSNGLASNGNENGSTNSNSVSSVAVDYVRRLHRNDSSGFPSTAQRVASLTPEAINQNNHRYARGSFPQSPKVHTDTEPKEEVGKSLDPEPDKSTVSHANRQSKPLSDYSARNKSDESLKRPVSPNKTESKTKLFYSKNNYTQSESSDIVSYKTALSEYQRDSVVSVLEPEHDLSEDVTAFSSHSTLNQADDTSVVTNTTDKSSTQQPKNSIAFGEPSPFDTPPRKHQTFNNTPSPRQSQFMGHFDDEDPLPAQEVIDDGGYTNYEEKKNKFLERYRQS</sequence>
<organism evidence="3 4">
    <name type="scientific">Komagataella pastoris</name>
    <name type="common">Yeast</name>
    <name type="synonym">Pichia pastoris</name>
    <dbReference type="NCBI Taxonomy" id="4922"/>
    <lineage>
        <taxon>Eukaryota</taxon>
        <taxon>Fungi</taxon>
        <taxon>Dikarya</taxon>
        <taxon>Ascomycota</taxon>
        <taxon>Saccharomycotina</taxon>
        <taxon>Pichiomycetes</taxon>
        <taxon>Pichiales</taxon>
        <taxon>Pichiaceae</taxon>
        <taxon>Komagataella</taxon>
    </lineage>
</organism>
<name>A0A1B2JC59_PICPA</name>
<feature type="compositionally biased region" description="Basic and acidic residues" evidence="1">
    <location>
        <begin position="279"/>
        <end position="288"/>
    </location>
</feature>
<accession>A0A1B2JC59</accession>
<evidence type="ECO:0000313" key="3">
    <source>
        <dbReference type="EMBL" id="ANZ75626.1"/>
    </source>
</evidence>
<evidence type="ECO:0000256" key="2">
    <source>
        <dbReference type="SAM" id="Phobius"/>
    </source>
</evidence>
<keyword evidence="2" id="KW-0472">Membrane</keyword>
<dbReference type="OrthoDB" id="4035953at2759"/>
<feature type="region of interest" description="Disordered" evidence="1">
    <location>
        <begin position="346"/>
        <end position="430"/>
    </location>
</feature>
<dbReference type="AlphaFoldDB" id="A0A1B2JC59"/>
<gene>
    <name evidence="3" type="primary">SKG1</name>
    <name evidence="3" type="ORF">ATY40_BA7502714</name>
</gene>
<keyword evidence="2" id="KW-1133">Transmembrane helix</keyword>
<feature type="compositionally biased region" description="Polar residues" evidence="1">
    <location>
        <begin position="348"/>
        <end position="378"/>
    </location>
</feature>
<feature type="compositionally biased region" description="Basic and acidic residues" evidence="1">
    <location>
        <begin position="241"/>
        <end position="263"/>
    </location>
</feature>
<dbReference type="EMBL" id="CP014585">
    <property type="protein sequence ID" value="ANZ75626.1"/>
    <property type="molecule type" value="Genomic_DNA"/>
</dbReference>
<feature type="compositionally biased region" description="Polar residues" evidence="1">
    <location>
        <begin position="264"/>
        <end position="273"/>
    </location>
</feature>